<proteinExistence type="predicted"/>
<dbReference type="AlphaFoldDB" id="A0A151IU01"/>
<evidence type="ECO:0000313" key="2">
    <source>
        <dbReference type="Proteomes" id="UP000078492"/>
    </source>
</evidence>
<organism evidence="1 2">
    <name type="scientific">Trachymyrmex cornetzi</name>
    <dbReference type="NCBI Taxonomy" id="471704"/>
    <lineage>
        <taxon>Eukaryota</taxon>
        <taxon>Metazoa</taxon>
        <taxon>Ecdysozoa</taxon>
        <taxon>Arthropoda</taxon>
        <taxon>Hexapoda</taxon>
        <taxon>Insecta</taxon>
        <taxon>Pterygota</taxon>
        <taxon>Neoptera</taxon>
        <taxon>Endopterygota</taxon>
        <taxon>Hymenoptera</taxon>
        <taxon>Apocrita</taxon>
        <taxon>Aculeata</taxon>
        <taxon>Formicoidea</taxon>
        <taxon>Formicidae</taxon>
        <taxon>Myrmicinae</taxon>
        <taxon>Trachymyrmex</taxon>
    </lineage>
</organism>
<gene>
    <name evidence="1" type="ORF">ALC57_16995</name>
</gene>
<accession>A0A151IU01</accession>
<dbReference type="Proteomes" id="UP000078492">
    <property type="component" value="Unassembled WGS sequence"/>
</dbReference>
<reference evidence="1 2" key="1">
    <citation type="submission" date="2015-09" db="EMBL/GenBank/DDBJ databases">
        <title>Trachymyrmex cornetzi WGS genome.</title>
        <authorList>
            <person name="Nygaard S."/>
            <person name="Hu H."/>
            <person name="Boomsma J."/>
            <person name="Zhang G."/>
        </authorList>
    </citation>
    <scope>NUCLEOTIDE SEQUENCE [LARGE SCALE GENOMIC DNA]</scope>
    <source>
        <strain evidence="1">Tcor2-1</strain>
        <tissue evidence="1">Whole body</tissue>
    </source>
</reference>
<protein>
    <submittedName>
        <fullName evidence="1">Uncharacterized protein</fullName>
    </submittedName>
</protein>
<keyword evidence="2" id="KW-1185">Reference proteome</keyword>
<dbReference type="EMBL" id="KQ980977">
    <property type="protein sequence ID" value="KYN10868.1"/>
    <property type="molecule type" value="Genomic_DNA"/>
</dbReference>
<name>A0A151IU01_9HYME</name>
<evidence type="ECO:0000313" key="1">
    <source>
        <dbReference type="EMBL" id="KYN10868.1"/>
    </source>
</evidence>
<sequence>MSDDYKYRLVEFKNTKNNVESVDIVPKEWIVWDKKKKELLCYFMPPYNREKIKELQNIIKSRQQPDYSWPKYNIQSCGKAKTYIDAEEKLKRLNVQKYAFTTDSELDAETKSKNDLEEFKMRENANKKELSSQEILDSAKINLKKIYCDGSFRT</sequence>